<feature type="region of interest" description="Disordered" evidence="2">
    <location>
        <begin position="160"/>
        <end position="186"/>
    </location>
</feature>
<sequence>MFLSSWFKLLPDYNHFTHERSVSKVDSPVTNSAGADDCPSNSNVENSYVPPQEDLSEFNMSAAAAGIGFGIFPGGLIKAGAIGLHRDIGSDSQTDTVSRSLSSSEMGMGMFSESIKSVKINMDTLEALQQKDVLDDVHDSASQGGKSQFQKKDKYTTTLPKAKEVGAEADPPSEIGGGVSEEEKRSESSLADFVTAALPRKEAEACLLILRALKLAGTKLDGTRVGFNCALTFSEEGATVEHLVGKCTMTRIRAKLPVRESQLSKISSVQSYPGTSAIIRSFSSQPLPPMMFTPPSIPAVDIPNHHLQLPPPLLSLSQGTSPLQNQNSHFVVPPNPSWSLPPPPPPLPPRPPFVNYSTVNAVTAMQRVLSTQFHQSQLAPINDFTLQTFGRPYPPVLPAHSQVGEFQHRSYHIMHEQDPHRHSSYKEDFRQKTLPMTSPMSHHSFGDTTLVGEDHFSQFPVQGLNPPNSYAKGHIPSQAVPSLRDSTTRIMQSFLGDKLPSDGIFTSSSQDYPYSQQQRPMRDKRRRSWSRSRSSSDRRRRSPPKKKREVKLVSQSPKKRSKSRSPDFRRGREADSDKTRRDQGQLPQCFDFHQGRCHRGASCRYMHHDLDKSEGSRCNRIKQQYVDIPHVSRTSDLYDEIAKTKRSDHEQNMPGTCFGTLKDGNGENVSVSLEYAMQSVERSGELIARVRETPHASTLPSNENCQKQVETVQPVDGFPSCPLADVGDPTSGGIGSGIFPGGLIEGAIPFKLLQDYAFDDTGSIGLHGDIASDSQTDTVLRSLASSEMGMGMFSESIVACSESMPLNAVQFLLESQKIAGETNITSIATVTTVEICENKYGNQEFIDNAASLEALQQKDVLDDVDDFASESGKSRSRKKDVKYTTTLPKVVEFGRLVGEGGSDSDTDELRRDKRRRSWSRSRSWSPNKRSRSRSPDFRRGREADSDKTRWDQGSFHSALTFFEEGTTVENLVGICTMTQIRVKVQDATGSNSSMRTSHVSRTSDLYDEIAKTKRSDHEQNMPGTSFEILKDGNGENVSVSLEYAMQFVISDQDDKFSVVELTKSDRSGELITTVWESQYASDLPSNENCQKQVETVQPVDGFPFCPLADVGDPTSGAGADECLLNSNVENFYVPLQEVNSICQLLRYSLESTQLPSYSSPCSAIARNPLLSLSLSLLPIAMIYLPFPSPEKSRCARPWVVLREVVTEEHSGLRVGGGCDGLKAARKDTEGLWGW</sequence>
<keyword evidence="5" id="KW-1185">Reference proteome</keyword>
<accession>A0A7J0H2H6</accession>
<evidence type="ECO:0000256" key="2">
    <source>
        <dbReference type="SAM" id="MobiDB-lite"/>
    </source>
</evidence>
<feature type="region of interest" description="Disordered" evidence="2">
    <location>
        <begin position="497"/>
        <end position="587"/>
    </location>
</feature>
<evidence type="ECO:0000259" key="3">
    <source>
        <dbReference type="PROSITE" id="PS50103"/>
    </source>
</evidence>
<organism evidence="4 5">
    <name type="scientific">Actinidia rufa</name>
    <dbReference type="NCBI Taxonomy" id="165716"/>
    <lineage>
        <taxon>Eukaryota</taxon>
        <taxon>Viridiplantae</taxon>
        <taxon>Streptophyta</taxon>
        <taxon>Embryophyta</taxon>
        <taxon>Tracheophyta</taxon>
        <taxon>Spermatophyta</taxon>
        <taxon>Magnoliopsida</taxon>
        <taxon>eudicotyledons</taxon>
        <taxon>Gunneridae</taxon>
        <taxon>Pentapetalae</taxon>
        <taxon>asterids</taxon>
        <taxon>Ericales</taxon>
        <taxon>Actinidiaceae</taxon>
        <taxon>Actinidia</taxon>
    </lineage>
</organism>
<keyword evidence="1" id="KW-0862">Zinc</keyword>
<comment type="caution">
    <text evidence="4">The sequence shown here is derived from an EMBL/GenBank/DDBJ whole genome shotgun (WGS) entry which is preliminary data.</text>
</comment>
<feature type="compositionally biased region" description="Polar residues" evidence="2">
    <location>
        <begin position="28"/>
        <end position="46"/>
    </location>
</feature>
<dbReference type="GO" id="GO:0008270">
    <property type="term" value="F:zinc ion binding"/>
    <property type="evidence" value="ECO:0007669"/>
    <property type="project" value="UniProtKB-KW"/>
</dbReference>
<feature type="region of interest" description="Disordered" evidence="2">
    <location>
        <begin position="901"/>
        <end position="949"/>
    </location>
</feature>
<evidence type="ECO:0000313" key="4">
    <source>
        <dbReference type="EMBL" id="GFZ16994.1"/>
    </source>
</evidence>
<dbReference type="PANTHER" id="PTHR36886">
    <property type="entry name" value="PROTEIN FRIGIDA-ESSENTIAL 1"/>
    <property type="match status" value="1"/>
</dbReference>
<dbReference type="Proteomes" id="UP000585474">
    <property type="component" value="Unassembled WGS sequence"/>
</dbReference>
<name>A0A7J0H2H6_9ERIC</name>
<feature type="compositionally biased region" description="Basic and acidic residues" evidence="2">
    <location>
        <begin position="564"/>
        <end position="583"/>
    </location>
</feature>
<evidence type="ECO:0000256" key="1">
    <source>
        <dbReference type="PROSITE-ProRule" id="PRU00723"/>
    </source>
</evidence>
<dbReference type="AlphaFoldDB" id="A0A7J0H2H6"/>
<gene>
    <name evidence="4" type="ORF">Acr_26g0002640</name>
</gene>
<feature type="zinc finger region" description="C3H1-type" evidence="1">
    <location>
        <begin position="583"/>
        <end position="611"/>
    </location>
</feature>
<dbReference type="InterPro" id="IPR052650">
    <property type="entry name" value="Zinc_finger_CCCH"/>
</dbReference>
<evidence type="ECO:0000313" key="5">
    <source>
        <dbReference type="Proteomes" id="UP000585474"/>
    </source>
</evidence>
<dbReference type="EMBL" id="BJWL01000026">
    <property type="protein sequence ID" value="GFZ16994.1"/>
    <property type="molecule type" value="Genomic_DNA"/>
</dbReference>
<dbReference type="PROSITE" id="PS50103">
    <property type="entry name" value="ZF_C3H1"/>
    <property type="match status" value="1"/>
</dbReference>
<reference evidence="4 5" key="1">
    <citation type="submission" date="2019-07" db="EMBL/GenBank/DDBJ databases">
        <title>De Novo Assembly of kiwifruit Actinidia rufa.</title>
        <authorList>
            <person name="Sugita-Konishi S."/>
            <person name="Sato K."/>
            <person name="Mori E."/>
            <person name="Abe Y."/>
            <person name="Kisaki G."/>
            <person name="Hamano K."/>
            <person name="Suezawa K."/>
            <person name="Otani M."/>
            <person name="Fukuda T."/>
            <person name="Manabe T."/>
            <person name="Gomi K."/>
            <person name="Tabuchi M."/>
            <person name="Akimitsu K."/>
            <person name="Kataoka I."/>
        </authorList>
    </citation>
    <scope>NUCLEOTIDE SEQUENCE [LARGE SCALE GENOMIC DNA]</scope>
    <source>
        <strain evidence="5">cv. Fuchu</strain>
    </source>
</reference>
<dbReference type="OrthoDB" id="21470at2759"/>
<feature type="region of interest" description="Disordered" evidence="2">
    <location>
        <begin position="24"/>
        <end position="49"/>
    </location>
</feature>
<proteinExistence type="predicted"/>
<feature type="region of interest" description="Disordered" evidence="2">
    <location>
        <begin position="462"/>
        <end position="483"/>
    </location>
</feature>
<dbReference type="PANTHER" id="PTHR36886:SF7">
    <property type="entry name" value="EXPRESSED PROTEIN"/>
    <property type="match status" value="1"/>
</dbReference>
<dbReference type="InterPro" id="IPR000571">
    <property type="entry name" value="Znf_CCCH"/>
</dbReference>
<feature type="compositionally biased region" description="Basic residues" evidence="2">
    <location>
        <begin position="538"/>
        <end position="549"/>
    </location>
</feature>
<keyword evidence="1" id="KW-0863">Zinc-finger</keyword>
<feature type="compositionally biased region" description="Low complexity" evidence="2">
    <location>
        <begin position="507"/>
        <end position="518"/>
    </location>
</feature>
<protein>
    <recommendedName>
        <fullName evidence="3">C3H1-type domain-containing protein</fullName>
    </recommendedName>
</protein>
<feature type="compositionally biased region" description="Basic and acidic residues" evidence="2">
    <location>
        <begin position="933"/>
        <end position="949"/>
    </location>
</feature>
<feature type="domain" description="C3H1-type" evidence="3">
    <location>
        <begin position="583"/>
        <end position="611"/>
    </location>
</feature>
<keyword evidence="1" id="KW-0479">Metal-binding</keyword>